<evidence type="ECO:0000313" key="1">
    <source>
        <dbReference type="EMBL" id="KAK2138877.1"/>
    </source>
</evidence>
<evidence type="ECO:0000313" key="2">
    <source>
        <dbReference type="Proteomes" id="UP001208570"/>
    </source>
</evidence>
<dbReference type="Proteomes" id="UP001208570">
    <property type="component" value="Unassembled WGS sequence"/>
</dbReference>
<keyword evidence="2" id="KW-1185">Reference proteome</keyword>
<sequence>MNAILNGLTGVGLDFVPSPSTFSQMAYEMGVLDDIQVGETVVKCDNLTLSWDATTLDGEHVNEVHVNLPTGPPLGLILQIAVLAGGATSDYVCHLKERWYNTYSAGFRKAAYSCIENQVLVASIGLVMNAILNGLTGVGLDFVPSPSTFSQMAYEMGVLDDIQVGETVVKCDNLTLSWDATTLDGEHVNEVHVNLPTGPPLGLILQIAVLAGGATSDYVCHLKESIKDITISYAA</sequence>
<dbReference type="EMBL" id="JAODUP010002270">
    <property type="protein sequence ID" value="KAK2138877.1"/>
    <property type="molecule type" value="Genomic_DNA"/>
</dbReference>
<comment type="caution">
    <text evidence="1">The sequence shown here is derived from an EMBL/GenBank/DDBJ whole genome shotgun (WGS) entry which is preliminary data.</text>
</comment>
<dbReference type="AlphaFoldDB" id="A0AAD9MKQ7"/>
<gene>
    <name evidence="1" type="ORF">LSH36_2252g00000</name>
</gene>
<organism evidence="1 2">
    <name type="scientific">Paralvinella palmiformis</name>
    <dbReference type="NCBI Taxonomy" id="53620"/>
    <lineage>
        <taxon>Eukaryota</taxon>
        <taxon>Metazoa</taxon>
        <taxon>Spiralia</taxon>
        <taxon>Lophotrochozoa</taxon>
        <taxon>Annelida</taxon>
        <taxon>Polychaeta</taxon>
        <taxon>Sedentaria</taxon>
        <taxon>Canalipalpata</taxon>
        <taxon>Terebellida</taxon>
        <taxon>Terebelliformia</taxon>
        <taxon>Alvinellidae</taxon>
        <taxon>Paralvinella</taxon>
    </lineage>
</organism>
<proteinExistence type="predicted"/>
<protein>
    <submittedName>
        <fullName evidence="1">Uncharacterized protein</fullName>
    </submittedName>
</protein>
<name>A0AAD9MKQ7_9ANNE</name>
<reference evidence="1" key="1">
    <citation type="journal article" date="2023" name="Mol. Biol. Evol.">
        <title>Third-Generation Sequencing Reveals the Adaptive Role of the Epigenome in Three Deep-Sea Polychaetes.</title>
        <authorList>
            <person name="Perez M."/>
            <person name="Aroh O."/>
            <person name="Sun Y."/>
            <person name="Lan Y."/>
            <person name="Juniper S.K."/>
            <person name="Young C.R."/>
            <person name="Angers B."/>
            <person name="Qian P.Y."/>
        </authorList>
    </citation>
    <scope>NUCLEOTIDE SEQUENCE</scope>
    <source>
        <strain evidence="1">P08H-3</strain>
    </source>
</reference>
<accession>A0AAD9MKQ7</accession>